<dbReference type="RefSeq" id="WP_150944392.1">
    <property type="nucleotide sequence ID" value="NZ_VCMV01000014.1"/>
</dbReference>
<dbReference type="PANTHER" id="PTHR31793:SF2">
    <property type="entry name" value="BLR1345 PROTEIN"/>
    <property type="match status" value="1"/>
</dbReference>
<dbReference type="InterPro" id="IPR029069">
    <property type="entry name" value="HotDog_dom_sf"/>
</dbReference>
<keyword evidence="2" id="KW-1185">Reference proteome</keyword>
<name>A0A5N3PB84_9HYPH</name>
<dbReference type="PANTHER" id="PTHR31793">
    <property type="entry name" value="4-HYDROXYBENZOYL-COA THIOESTERASE FAMILY MEMBER"/>
    <property type="match status" value="1"/>
</dbReference>
<dbReference type="Gene3D" id="3.10.129.10">
    <property type="entry name" value="Hotdog Thioesterase"/>
    <property type="match status" value="1"/>
</dbReference>
<comment type="caution">
    <text evidence="1">The sequence shown here is derived from an EMBL/GenBank/DDBJ whole genome shotgun (WGS) entry which is preliminary data.</text>
</comment>
<reference evidence="1 2" key="1">
    <citation type="journal article" date="2019" name="Microorganisms">
        <title>Genome Insights into the Novel Species Microvirga brassicacearum, a Rapeseed Endophyte with Biotechnological Potential.</title>
        <authorList>
            <person name="Jimenez-Gomez A."/>
            <person name="Saati-Santamaria Z."/>
            <person name="Igual J.M."/>
            <person name="Rivas R."/>
            <person name="Mateos P.F."/>
            <person name="Garcia-Fraile P."/>
        </authorList>
    </citation>
    <scope>NUCLEOTIDE SEQUENCE [LARGE SCALE GENOMIC DNA]</scope>
    <source>
        <strain evidence="1 2">CDVBN77</strain>
    </source>
</reference>
<dbReference type="EMBL" id="VCMV01000014">
    <property type="protein sequence ID" value="KAB0267008.1"/>
    <property type="molecule type" value="Genomic_DNA"/>
</dbReference>
<protein>
    <submittedName>
        <fullName evidence="1">Thioesterase</fullName>
    </submittedName>
</protein>
<dbReference type="GO" id="GO:0047617">
    <property type="term" value="F:fatty acyl-CoA hydrolase activity"/>
    <property type="evidence" value="ECO:0007669"/>
    <property type="project" value="TreeGrafter"/>
</dbReference>
<evidence type="ECO:0000313" key="2">
    <source>
        <dbReference type="Proteomes" id="UP000325684"/>
    </source>
</evidence>
<dbReference type="SUPFAM" id="SSF54637">
    <property type="entry name" value="Thioesterase/thiol ester dehydrase-isomerase"/>
    <property type="match status" value="1"/>
</dbReference>
<dbReference type="OrthoDB" id="9803287at2"/>
<organism evidence="1 2">
    <name type="scientific">Microvirga brassicacearum</name>
    <dbReference type="NCBI Taxonomy" id="2580413"/>
    <lineage>
        <taxon>Bacteria</taxon>
        <taxon>Pseudomonadati</taxon>
        <taxon>Pseudomonadota</taxon>
        <taxon>Alphaproteobacteria</taxon>
        <taxon>Hyphomicrobiales</taxon>
        <taxon>Methylobacteriaceae</taxon>
        <taxon>Microvirga</taxon>
    </lineage>
</organism>
<accession>A0A5N3PB84</accession>
<dbReference type="CDD" id="cd00586">
    <property type="entry name" value="4HBT"/>
    <property type="match status" value="1"/>
</dbReference>
<dbReference type="AlphaFoldDB" id="A0A5N3PB84"/>
<evidence type="ECO:0000313" key="1">
    <source>
        <dbReference type="EMBL" id="KAB0267008.1"/>
    </source>
</evidence>
<dbReference type="InterPro" id="IPR050563">
    <property type="entry name" value="4-hydroxybenzoyl-CoA_TE"/>
</dbReference>
<dbReference type="Proteomes" id="UP000325684">
    <property type="component" value="Unassembled WGS sequence"/>
</dbReference>
<gene>
    <name evidence="1" type="ORF">FEZ63_11275</name>
</gene>
<dbReference type="Pfam" id="PF13279">
    <property type="entry name" value="4HBT_2"/>
    <property type="match status" value="1"/>
</dbReference>
<sequence length="184" mass="21179">MKERGPVFFFAPFVSSTMEVSPAWIDYNGHMNMAYFHVFFDRALEEAFGLLGLGQEYLEERQGSFFVAETHTLYRRELRAYDPVRVTLQLLDMDEKRLHLYMELRHAREGWISATNESLGLHMDMNLRKVAPFPDDIQTNIAVMKTSHARLAKPQSLGKIIGIPSPRNADRTLREPLVAAGTRH</sequence>
<proteinExistence type="predicted"/>